<evidence type="ECO:0000313" key="5">
    <source>
        <dbReference type="Proteomes" id="UP001626550"/>
    </source>
</evidence>
<evidence type="ECO:0000259" key="3">
    <source>
        <dbReference type="Pfam" id="PF25793"/>
    </source>
</evidence>
<organism evidence="4 5">
    <name type="scientific">Cichlidogyrus casuarinus</name>
    <dbReference type="NCBI Taxonomy" id="1844966"/>
    <lineage>
        <taxon>Eukaryota</taxon>
        <taxon>Metazoa</taxon>
        <taxon>Spiralia</taxon>
        <taxon>Lophotrochozoa</taxon>
        <taxon>Platyhelminthes</taxon>
        <taxon>Monogenea</taxon>
        <taxon>Monopisthocotylea</taxon>
        <taxon>Dactylogyridea</taxon>
        <taxon>Ancyrocephalidae</taxon>
        <taxon>Cichlidogyrus</taxon>
    </lineage>
</organism>
<protein>
    <submittedName>
        <fullName evidence="4">Uncharacterized protein</fullName>
    </submittedName>
</protein>
<dbReference type="EMBL" id="JBJKFK010000363">
    <property type="protein sequence ID" value="KAL3317571.1"/>
    <property type="molecule type" value="Genomic_DNA"/>
</dbReference>
<dbReference type="Proteomes" id="UP001626550">
    <property type="component" value="Unassembled WGS sequence"/>
</dbReference>
<feature type="domain" description="Nuclear factor related to kappa-B-binding protein second winged helix" evidence="3">
    <location>
        <begin position="257"/>
        <end position="409"/>
    </location>
</feature>
<gene>
    <name evidence="4" type="ORF">Ciccas_003770</name>
</gene>
<dbReference type="Pfam" id="PF14465">
    <property type="entry name" value="WHD_1st_NFRKB"/>
    <property type="match status" value="1"/>
</dbReference>
<feature type="compositionally biased region" description="Basic and acidic residues" evidence="1">
    <location>
        <begin position="515"/>
        <end position="524"/>
    </location>
</feature>
<evidence type="ECO:0000259" key="2">
    <source>
        <dbReference type="Pfam" id="PF14465"/>
    </source>
</evidence>
<evidence type="ECO:0000256" key="1">
    <source>
        <dbReference type="SAM" id="MobiDB-lite"/>
    </source>
</evidence>
<feature type="region of interest" description="Disordered" evidence="1">
    <location>
        <begin position="494"/>
        <end position="524"/>
    </location>
</feature>
<reference evidence="4 5" key="1">
    <citation type="submission" date="2024-11" db="EMBL/GenBank/DDBJ databases">
        <title>Adaptive evolution of stress response genes in parasites aligns with host niche diversity.</title>
        <authorList>
            <person name="Hahn C."/>
            <person name="Resl P."/>
        </authorList>
    </citation>
    <scope>NUCLEOTIDE SEQUENCE [LARGE SCALE GENOMIC DNA]</scope>
    <source>
        <strain evidence="4">EGGRZ-B1_66</strain>
        <tissue evidence="4">Body</tissue>
    </source>
</reference>
<keyword evidence="5" id="KW-1185">Reference proteome</keyword>
<dbReference type="InterPro" id="IPR057748">
    <property type="entry name" value="NFRKB_WH_2"/>
</dbReference>
<proteinExistence type="predicted"/>
<dbReference type="InterPro" id="IPR025220">
    <property type="entry name" value="NFRKB_WH_1"/>
</dbReference>
<dbReference type="Gene3D" id="1.10.10.2430">
    <property type="entry name" value="NFRKB winged helix-like domain"/>
    <property type="match status" value="1"/>
</dbReference>
<accession>A0ABD2QGR6</accession>
<sequence length="532" mass="61284">MMESHAGADRSAIEFDFDSMPSLDELVERAMKRRKVKKPSIISSGEFKFDPEYIKAVPGLFALLRLFLIDHEIKRFKSDVKPPALSTIQLAERVREWQCNEQVQKLNAQWICKFSDWSLVVEDALRFLTADASLLLYPHADSLPECPRPFVECKGRCQWSWITAQSTIEKELHVGMNSSSDLQTLDEKRMLGRIFPDWSRFIVRYRKASSKSPGMAACKIAKSKKKPAEIKEGTGTVAAALYPSQWVVRRYTRDENVRFRKQEMDRFSKPWNPFVYNVTGYSSIVGPLRSFLSKVYVDYLCNEDSLKQFLETTARPRHHPLLRPDRPAVVGMAEIVRDAVARLPNGEGSRSDILTLASESGFLVSNFDQKHFSQCISGALDRLQSEPDAAVAFQPESRRWIYMHRARKMDDFSRIFNQQCMMEDKKRKLKRAIADEGMDETVRVPKRGGGAGRRRGSAAMRYHQPATHRMMMQTPQSYRSSDYIPDIDDLLRMDEEPVPSSSRGPSHYMMDYDDDRDRLSNDERSIDDVLLY</sequence>
<dbReference type="InterPro" id="IPR024867">
    <property type="entry name" value="NFRKB"/>
</dbReference>
<dbReference type="PANTHER" id="PTHR13052">
    <property type="entry name" value="NFRKB-RELATED"/>
    <property type="match status" value="1"/>
</dbReference>
<feature type="domain" description="Nuclear factor related to kappa-B-binding protein winged helix-like" evidence="2">
    <location>
        <begin position="85"/>
        <end position="172"/>
    </location>
</feature>
<dbReference type="InterPro" id="IPR038106">
    <property type="entry name" value="NFRKB_winged_sf"/>
</dbReference>
<comment type="caution">
    <text evidence="4">The sequence shown here is derived from an EMBL/GenBank/DDBJ whole genome shotgun (WGS) entry which is preliminary data.</text>
</comment>
<name>A0ABD2QGR6_9PLAT</name>
<evidence type="ECO:0000313" key="4">
    <source>
        <dbReference type="EMBL" id="KAL3317571.1"/>
    </source>
</evidence>
<dbReference type="AlphaFoldDB" id="A0ABD2QGR6"/>
<dbReference type="Pfam" id="PF25793">
    <property type="entry name" value="WHD_2nd_NFRKB"/>
    <property type="match status" value="1"/>
</dbReference>
<dbReference type="PANTHER" id="PTHR13052:SF5">
    <property type="entry name" value="NFACT RNA-BINDING DOMAIN-CONTAINING PROTEIN"/>
    <property type="match status" value="1"/>
</dbReference>